<dbReference type="GO" id="GO:0004534">
    <property type="term" value="F:5'-3' RNA exonuclease activity"/>
    <property type="evidence" value="ECO:0007669"/>
    <property type="project" value="TreeGrafter"/>
</dbReference>
<organism evidence="2 3">
    <name type="scientific">Enterococcus faecium</name>
    <name type="common">Streptococcus faecium</name>
    <dbReference type="NCBI Taxonomy" id="1352"/>
    <lineage>
        <taxon>Bacteria</taxon>
        <taxon>Bacillati</taxon>
        <taxon>Bacillota</taxon>
        <taxon>Bacilli</taxon>
        <taxon>Lactobacillales</taxon>
        <taxon>Enterococcaceae</taxon>
        <taxon>Enterococcus</taxon>
    </lineage>
</organism>
<dbReference type="GO" id="GO:0035312">
    <property type="term" value="F:5'-3' DNA exonuclease activity"/>
    <property type="evidence" value="ECO:0007669"/>
    <property type="project" value="TreeGrafter"/>
</dbReference>
<reference evidence="2 3" key="1">
    <citation type="submission" date="2018-05" db="EMBL/GenBank/DDBJ databases">
        <title>Vancomycin-resistant Enterococcus faecium strain from Chelyabinsk, Russia.</title>
        <authorList>
            <person name="Gostev V."/>
            <person name="Goncharov A."/>
            <person name="Kolodzhieva V."/>
            <person name="Suvorov A."/>
            <person name="Sidorenko S."/>
            <person name="Zueva L."/>
        </authorList>
    </citation>
    <scope>NUCLEOTIDE SEQUENCE [LARGE SCALE GENOMIC DNA]</scope>
    <source>
        <strain evidence="2 3">20</strain>
    </source>
</reference>
<evidence type="ECO:0000313" key="3">
    <source>
        <dbReference type="Proteomes" id="UP000249070"/>
    </source>
</evidence>
<protein>
    <submittedName>
        <fullName evidence="2">PHP domain-containing protein</fullName>
    </submittedName>
</protein>
<dbReference type="SMART" id="SM00481">
    <property type="entry name" value="POLIIIAc"/>
    <property type="match status" value="1"/>
</dbReference>
<dbReference type="InterPro" id="IPR016195">
    <property type="entry name" value="Pol/histidinol_Pase-like"/>
</dbReference>
<dbReference type="SUPFAM" id="SSF89550">
    <property type="entry name" value="PHP domain-like"/>
    <property type="match status" value="1"/>
</dbReference>
<feature type="non-terminal residue" evidence="2">
    <location>
        <position position="250"/>
    </location>
</feature>
<dbReference type="InterPro" id="IPR004013">
    <property type="entry name" value="PHP_dom"/>
</dbReference>
<name>A0AB73TML7_ENTFC</name>
<dbReference type="InterPro" id="IPR052018">
    <property type="entry name" value="PHP_domain"/>
</dbReference>
<dbReference type="EMBL" id="QHGU01000129">
    <property type="protein sequence ID" value="PZM53217.1"/>
    <property type="molecule type" value="Genomic_DNA"/>
</dbReference>
<dbReference type="AlphaFoldDB" id="A0AB73TML7"/>
<dbReference type="Gene3D" id="3.20.20.140">
    <property type="entry name" value="Metal-dependent hydrolases"/>
    <property type="match status" value="1"/>
</dbReference>
<feature type="domain" description="Polymerase/histidinol phosphatase N-terminal" evidence="1">
    <location>
        <begin position="6"/>
        <end position="79"/>
    </location>
</feature>
<evidence type="ECO:0000259" key="1">
    <source>
        <dbReference type="SMART" id="SM00481"/>
    </source>
</evidence>
<dbReference type="Proteomes" id="UP000249070">
    <property type="component" value="Unassembled WGS sequence"/>
</dbReference>
<accession>A0AB73TML7</accession>
<dbReference type="PANTHER" id="PTHR42924:SF3">
    <property type="entry name" value="POLYMERASE_HISTIDINOL PHOSPHATASE N-TERMINAL DOMAIN-CONTAINING PROTEIN"/>
    <property type="match status" value="1"/>
</dbReference>
<dbReference type="Pfam" id="PF02811">
    <property type="entry name" value="PHP"/>
    <property type="match status" value="1"/>
</dbReference>
<dbReference type="NCBIfam" id="NF038032">
    <property type="entry name" value="CehA_McbA_metalo"/>
    <property type="match status" value="1"/>
</dbReference>
<sequence>MKYYPIELHAHTCHSDGDFSIHQLIQAAKEEPYQVLTVTDHNTFAPYEQWRKEKLEQNQQDDFDGNLLVVPGIEWTTFYGHMLVIGANQVIDWRQAQKRSLDPQLRQIKAAQGIVGIAHPFSIGSPICTGCHWDFHIEDYSLVDFIEVWNRTTPDENYRSQLAYEWWTSLLLQGERISCSGGRDWHRMEAPSENTAISYIGLETFTLTEVYQSLRQGNFYISLGPVMELSFQQAHQNYYMGDNLLPESGI</sequence>
<comment type="caution">
    <text evidence="2">The sequence shown here is derived from an EMBL/GenBank/DDBJ whole genome shotgun (WGS) entry which is preliminary data.</text>
</comment>
<dbReference type="InterPro" id="IPR003141">
    <property type="entry name" value="Pol/His_phosphatase_N"/>
</dbReference>
<gene>
    <name evidence="2" type="ORF">DKP91_14395</name>
</gene>
<dbReference type="PANTHER" id="PTHR42924">
    <property type="entry name" value="EXONUCLEASE"/>
    <property type="match status" value="1"/>
</dbReference>
<evidence type="ECO:0000313" key="2">
    <source>
        <dbReference type="EMBL" id="PZM53217.1"/>
    </source>
</evidence>
<proteinExistence type="predicted"/>